<dbReference type="Proteomes" id="UP000492821">
    <property type="component" value="Unassembled WGS sequence"/>
</dbReference>
<proteinExistence type="predicted"/>
<evidence type="ECO:0000313" key="1">
    <source>
        <dbReference type="Proteomes" id="UP000492821"/>
    </source>
</evidence>
<reference evidence="2" key="2">
    <citation type="submission" date="2020-10" db="UniProtKB">
        <authorList>
            <consortium name="WormBaseParasite"/>
        </authorList>
    </citation>
    <scope>IDENTIFICATION</scope>
</reference>
<dbReference type="WBParaSite" id="Pan_g20803.t1">
    <property type="protein sequence ID" value="Pan_g20803.t1"/>
    <property type="gene ID" value="Pan_g20803"/>
</dbReference>
<accession>A0A7E4VI93</accession>
<name>A0A7E4VI93_PANRE</name>
<keyword evidence="1" id="KW-1185">Reference proteome</keyword>
<sequence>MSLYVSNNLVGVRRMTSFAPCDDSQLWSIVCALEYLRPILGRRRHVVAKRKERKEARFRVHSSAQGEAA</sequence>
<evidence type="ECO:0000313" key="2">
    <source>
        <dbReference type="WBParaSite" id="Pan_g20803.t1"/>
    </source>
</evidence>
<dbReference type="AlphaFoldDB" id="A0A7E4VI93"/>
<protein>
    <submittedName>
        <fullName evidence="2">Protein kinase domain-containing protein</fullName>
    </submittedName>
</protein>
<organism evidence="1 2">
    <name type="scientific">Panagrellus redivivus</name>
    <name type="common">Microworm</name>
    <dbReference type="NCBI Taxonomy" id="6233"/>
    <lineage>
        <taxon>Eukaryota</taxon>
        <taxon>Metazoa</taxon>
        <taxon>Ecdysozoa</taxon>
        <taxon>Nematoda</taxon>
        <taxon>Chromadorea</taxon>
        <taxon>Rhabditida</taxon>
        <taxon>Tylenchina</taxon>
        <taxon>Panagrolaimomorpha</taxon>
        <taxon>Panagrolaimoidea</taxon>
        <taxon>Panagrolaimidae</taxon>
        <taxon>Panagrellus</taxon>
    </lineage>
</organism>
<reference evidence="1" key="1">
    <citation type="journal article" date="2013" name="Genetics">
        <title>The draft genome and transcriptome of Panagrellus redivivus are shaped by the harsh demands of a free-living lifestyle.</title>
        <authorList>
            <person name="Srinivasan J."/>
            <person name="Dillman A.R."/>
            <person name="Macchietto M.G."/>
            <person name="Heikkinen L."/>
            <person name="Lakso M."/>
            <person name="Fracchia K.M."/>
            <person name="Antoshechkin I."/>
            <person name="Mortazavi A."/>
            <person name="Wong G."/>
            <person name="Sternberg P.W."/>
        </authorList>
    </citation>
    <scope>NUCLEOTIDE SEQUENCE [LARGE SCALE GENOMIC DNA]</scope>
    <source>
        <strain evidence="1">MT8872</strain>
    </source>
</reference>